<dbReference type="Gene3D" id="3.40.640.10">
    <property type="entry name" value="Type I PLP-dependent aspartate aminotransferase-like (Major domain)"/>
    <property type="match status" value="1"/>
</dbReference>
<evidence type="ECO:0000256" key="5">
    <source>
        <dbReference type="ARBA" id="ARBA00023239"/>
    </source>
</evidence>
<dbReference type="EC" id="4.1.1.86" evidence="8"/>
<dbReference type="InterPro" id="IPR015421">
    <property type="entry name" value="PyrdxlP-dep_Trfase_major"/>
</dbReference>
<dbReference type="Proteomes" id="UP000184608">
    <property type="component" value="Unassembled WGS sequence"/>
</dbReference>
<sequence>MNEVMLCTTNDLSENQLRPDFQNHYQTVISRFFNRDPEIWPVYQSQDIHNLIHHKESFSGSQQHYFHHQLKHRTDIPHNMCTDQRPFDPLALFVAHGCKDWQDPKAVENVISTPCDPAIQGATLATITNPNLVYKEYAGLATDLEQLVVRQIAQLAGYDPSQAGGLFTQGGTFCNLYGYLLGLRKTFPDSIVNGLQNKQLCMLNSESGHYSNMTNLTLLGLDMNHQVIRVHINEQNQICINDLRRRLEECYKQGIQVPTIMLTFGTTDTFAIDDIKQVCQLRDDVCRKYQITRKPHIHVDAAVGWSLLFFRHYDLNENPLSINQATLNSLNALKPLTEGIRYADSFTVDFQKWGYVPYTASLLMIKNKQDMEALKQDASYFTYFEHEVQKKTHLQSTIECSRGATGVFAAYSALQHMGIEGYQTIIAHGLQNANYMRAKLNEHPRCKVVCAENHGPSVVFRLYPEQALQNDDSTHLFRSEQHITEGHQSMDDLIQTTLYHRNHFNRRKGCYLKTNWVESIARTSYDKNDHCLYLPGEKAVFLNPYTSRADIDKFCAQF</sequence>
<dbReference type="GO" id="GO:0005737">
    <property type="term" value="C:cytoplasm"/>
    <property type="evidence" value="ECO:0007669"/>
    <property type="project" value="TreeGrafter"/>
</dbReference>
<organism evidence="8 9">
    <name type="scientific">Vibrio aerogenes CECT 7868</name>
    <dbReference type="NCBI Taxonomy" id="1216006"/>
    <lineage>
        <taxon>Bacteria</taxon>
        <taxon>Pseudomonadati</taxon>
        <taxon>Pseudomonadota</taxon>
        <taxon>Gammaproteobacteria</taxon>
        <taxon>Vibrionales</taxon>
        <taxon>Vibrionaceae</taxon>
        <taxon>Vibrio</taxon>
    </lineage>
</organism>
<keyword evidence="3" id="KW-0210">Decarboxylase</keyword>
<evidence type="ECO:0000256" key="7">
    <source>
        <dbReference type="RuleBase" id="RU000382"/>
    </source>
</evidence>
<evidence type="ECO:0000313" key="9">
    <source>
        <dbReference type="Proteomes" id="UP000184608"/>
    </source>
</evidence>
<protein>
    <submittedName>
        <fullName evidence="8">L-2,4-diaminobutyrate decarboxylase</fullName>
        <ecNumber evidence="8">4.1.1.86</ecNumber>
    </submittedName>
</protein>
<evidence type="ECO:0000313" key="8">
    <source>
        <dbReference type="EMBL" id="SHI39070.1"/>
    </source>
</evidence>
<reference evidence="8 9" key="1">
    <citation type="submission" date="2016-11" db="EMBL/GenBank/DDBJ databases">
        <authorList>
            <person name="Jaros S."/>
            <person name="Januszkiewicz K."/>
            <person name="Wedrychowicz H."/>
        </authorList>
    </citation>
    <scope>NUCLEOTIDE SEQUENCE [LARGE SCALE GENOMIC DNA]</scope>
    <source>
        <strain evidence="8 9">CECT 7868</strain>
    </source>
</reference>
<dbReference type="InterPro" id="IPR002129">
    <property type="entry name" value="PyrdxlP-dep_de-COase"/>
</dbReference>
<keyword evidence="9" id="KW-1185">Reference proteome</keyword>
<dbReference type="RefSeq" id="WP_073605241.1">
    <property type="nucleotide sequence ID" value="NZ_FQXZ01000039.1"/>
</dbReference>
<keyword evidence="4 6" id="KW-0663">Pyridoxal phosphate</keyword>
<accession>A0A1M6ARH4</accession>
<feature type="modified residue" description="N6-(pyridoxal phosphate)lysine" evidence="6">
    <location>
        <position position="352"/>
    </location>
</feature>
<dbReference type="InterPro" id="IPR015424">
    <property type="entry name" value="PyrdxlP-dep_Trfase"/>
</dbReference>
<dbReference type="Gene3D" id="3.90.1150.10">
    <property type="entry name" value="Aspartate Aminotransferase, domain 1"/>
    <property type="match status" value="1"/>
</dbReference>
<dbReference type="InterPro" id="IPR015422">
    <property type="entry name" value="PyrdxlP-dep_Trfase_small"/>
</dbReference>
<dbReference type="EMBL" id="FQXZ01000039">
    <property type="protein sequence ID" value="SHI39070.1"/>
    <property type="molecule type" value="Genomic_DNA"/>
</dbReference>
<dbReference type="STRING" id="1216006.VA7868_03648"/>
<dbReference type="OrthoDB" id="9803665at2"/>
<dbReference type="Pfam" id="PF00282">
    <property type="entry name" value="Pyridoxal_deC"/>
    <property type="match status" value="1"/>
</dbReference>
<comment type="similarity">
    <text evidence="2 7">Belongs to the group II decarboxylase family.</text>
</comment>
<evidence type="ECO:0000256" key="3">
    <source>
        <dbReference type="ARBA" id="ARBA00022793"/>
    </source>
</evidence>
<dbReference type="AlphaFoldDB" id="A0A1M6ARH4"/>
<name>A0A1M6ARH4_9VIBR</name>
<comment type="cofactor">
    <cofactor evidence="1 6 7">
        <name>pyridoxal 5'-phosphate</name>
        <dbReference type="ChEBI" id="CHEBI:597326"/>
    </cofactor>
</comment>
<dbReference type="PROSITE" id="PS00392">
    <property type="entry name" value="DDC_GAD_HDC_YDC"/>
    <property type="match status" value="1"/>
</dbReference>
<dbReference type="GO" id="GO:0019752">
    <property type="term" value="P:carboxylic acid metabolic process"/>
    <property type="evidence" value="ECO:0007669"/>
    <property type="project" value="InterPro"/>
</dbReference>
<evidence type="ECO:0000256" key="4">
    <source>
        <dbReference type="ARBA" id="ARBA00022898"/>
    </source>
</evidence>
<dbReference type="GO" id="GO:0030170">
    <property type="term" value="F:pyridoxal phosphate binding"/>
    <property type="evidence" value="ECO:0007669"/>
    <property type="project" value="InterPro"/>
</dbReference>
<dbReference type="InterPro" id="IPR021115">
    <property type="entry name" value="Pyridoxal-P_BS"/>
</dbReference>
<dbReference type="SUPFAM" id="SSF53383">
    <property type="entry name" value="PLP-dependent transferases"/>
    <property type="match status" value="1"/>
</dbReference>
<gene>
    <name evidence="8" type="primary">ddc_2</name>
    <name evidence="8" type="ORF">VA7868_03648</name>
</gene>
<dbReference type="PANTHER" id="PTHR45677:SF8">
    <property type="entry name" value="CYSTEINE SULFINIC ACID DECARBOXYLASE"/>
    <property type="match status" value="1"/>
</dbReference>
<keyword evidence="5 7" id="KW-0456">Lyase</keyword>
<dbReference type="PANTHER" id="PTHR45677">
    <property type="entry name" value="GLUTAMATE DECARBOXYLASE-RELATED"/>
    <property type="match status" value="1"/>
</dbReference>
<dbReference type="GO" id="GO:0033983">
    <property type="term" value="F:diaminobutyrate decarboxylase activity"/>
    <property type="evidence" value="ECO:0007669"/>
    <property type="project" value="UniProtKB-EC"/>
</dbReference>
<evidence type="ECO:0000256" key="2">
    <source>
        <dbReference type="ARBA" id="ARBA00009533"/>
    </source>
</evidence>
<evidence type="ECO:0000256" key="6">
    <source>
        <dbReference type="PIRSR" id="PIRSR602129-50"/>
    </source>
</evidence>
<proteinExistence type="inferred from homology"/>
<evidence type="ECO:0000256" key="1">
    <source>
        <dbReference type="ARBA" id="ARBA00001933"/>
    </source>
</evidence>